<protein>
    <submittedName>
        <fullName evidence="2">3849_t:CDS:1</fullName>
    </submittedName>
</protein>
<dbReference type="InterPro" id="IPR004242">
    <property type="entry name" value="Transposase_21"/>
</dbReference>
<dbReference type="Proteomes" id="UP000789759">
    <property type="component" value="Unassembled WGS sequence"/>
</dbReference>
<reference evidence="2" key="1">
    <citation type="submission" date="2021-06" db="EMBL/GenBank/DDBJ databases">
        <authorList>
            <person name="Kallberg Y."/>
            <person name="Tangrot J."/>
            <person name="Rosling A."/>
        </authorList>
    </citation>
    <scope>NUCLEOTIDE SEQUENCE</scope>
    <source>
        <strain evidence="2">FL966</strain>
    </source>
</reference>
<organism evidence="2 3">
    <name type="scientific">Cetraspora pellucida</name>
    <dbReference type="NCBI Taxonomy" id="1433469"/>
    <lineage>
        <taxon>Eukaryota</taxon>
        <taxon>Fungi</taxon>
        <taxon>Fungi incertae sedis</taxon>
        <taxon>Mucoromycota</taxon>
        <taxon>Glomeromycotina</taxon>
        <taxon>Glomeromycetes</taxon>
        <taxon>Diversisporales</taxon>
        <taxon>Gigasporaceae</taxon>
        <taxon>Cetraspora</taxon>
    </lineage>
</organism>
<gene>
    <name evidence="2" type="ORF">CPELLU_LOCUS10806</name>
</gene>
<dbReference type="AlphaFoldDB" id="A0A9N9HKB1"/>
<evidence type="ECO:0000313" key="3">
    <source>
        <dbReference type="Proteomes" id="UP000789759"/>
    </source>
</evidence>
<dbReference type="Pfam" id="PF02992">
    <property type="entry name" value="Transposase_21"/>
    <property type="match status" value="1"/>
</dbReference>
<evidence type="ECO:0000256" key="1">
    <source>
        <dbReference type="SAM" id="MobiDB-lite"/>
    </source>
</evidence>
<evidence type="ECO:0000313" key="2">
    <source>
        <dbReference type="EMBL" id="CAG8681358.1"/>
    </source>
</evidence>
<dbReference type="OrthoDB" id="2289261at2759"/>
<dbReference type="EMBL" id="CAJVQA010009122">
    <property type="protein sequence ID" value="CAG8681358.1"/>
    <property type="molecule type" value="Genomic_DNA"/>
</dbReference>
<sequence>MFINNNIPPEDRVKHENLLISAIIPGPNSPKNLNSFMYPIISELKELEENFNLRAFVPIWCRDISAISKLMNITEHNRYMGCRFCDIKRTTNSDAGVNHVYFPLKHPSKKSEDSSPSAPPKKYHLQQVIWIEDDEEEL</sequence>
<accession>A0A9N9HKB1</accession>
<comment type="caution">
    <text evidence="2">The sequence shown here is derived from an EMBL/GenBank/DDBJ whole genome shotgun (WGS) entry which is preliminary data.</text>
</comment>
<feature type="region of interest" description="Disordered" evidence="1">
    <location>
        <begin position="106"/>
        <end position="125"/>
    </location>
</feature>
<proteinExistence type="predicted"/>
<keyword evidence="3" id="KW-1185">Reference proteome</keyword>
<name>A0A9N9HKB1_9GLOM</name>